<name>A0A0D7AI32_9AGAR</name>
<protein>
    <recommendedName>
        <fullName evidence="6">Swi5-domain-containing protein</fullName>
    </recommendedName>
</protein>
<evidence type="ECO:0000313" key="5">
    <source>
        <dbReference type="Proteomes" id="UP000054144"/>
    </source>
</evidence>
<evidence type="ECO:0000256" key="3">
    <source>
        <dbReference type="ARBA" id="ARBA00023204"/>
    </source>
</evidence>
<dbReference type="PANTHER" id="PTHR28529:SF2">
    <property type="entry name" value="DNA REPAIR PROTEIN SWI5 HOMOLOG"/>
    <property type="match status" value="1"/>
</dbReference>
<dbReference type="GO" id="GO:0010772">
    <property type="term" value="P:meiotic DNA recombinase assembly involved in reciprocal meiotic recombination"/>
    <property type="evidence" value="ECO:0007669"/>
    <property type="project" value="TreeGrafter"/>
</dbReference>
<dbReference type="Proteomes" id="UP000054144">
    <property type="component" value="Unassembled WGS sequence"/>
</dbReference>
<dbReference type="GO" id="GO:0034974">
    <property type="term" value="C:Swi5-Swi2 complex"/>
    <property type="evidence" value="ECO:0007669"/>
    <property type="project" value="TreeGrafter"/>
</dbReference>
<reference evidence="4 5" key="1">
    <citation type="journal article" date="2015" name="Fungal Genet. Biol.">
        <title>Evolution of novel wood decay mechanisms in Agaricales revealed by the genome sequences of Fistulina hepatica and Cylindrobasidium torrendii.</title>
        <authorList>
            <person name="Floudas D."/>
            <person name="Held B.W."/>
            <person name="Riley R."/>
            <person name="Nagy L.G."/>
            <person name="Koehler G."/>
            <person name="Ransdell A.S."/>
            <person name="Younus H."/>
            <person name="Chow J."/>
            <person name="Chiniquy J."/>
            <person name="Lipzen A."/>
            <person name="Tritt A."/>
            <person name="Sun H."/>
            <person name="Haridas S."/>
            <person name="LaButti K."/>
            <person name="Ohm R.A."/>
            <person name="Kues U."/>
            <person name="Blanchette R.A."/>
            <person name="Grigoriev I.V."/>
            <person name="Minto R.E."/>
            <person name="Hibbett D.S."/>
        </authorList>
    </citation>
    <scope>NUCLEOTIDE SEQUENCE [LARGE SCALE GENOMIC DNA]</scope>
    <source>
        <strain evidence="4 5">ATCC 64428</strain>
    </source>
</reference>
<keyword evidence="2" id="KW-0227">DNA damage</keyword>
<accession>A0A0D7AI32</accession>
<keyword evidence="5" id="KW-1185">Reference proteome</keyword>
<evidence type="ECO:0000313" key="4">
    <source>
        <dbReference type="EMBL" id="KIY50503.1"/>
    </source>
</evidence>
<dbReference type="PANTHER" id="PTHR28529">
    <property type="entry name" value="DNA REPAIR PROTEIN SWI5 HOMOLOG"/>
    <property type="match status" value="1"/>
</dbReference>
<dbReference type="GO" id="GO:0032798">
    <property type="term" value="C:Swi5-Sfr1 complex"/>
    <property type="evidence" value="ECO:0007669"/>
    <property type="project" value="TreeGrafter"/>
</dbReference>
<comment type="similarity">
    <text evidence="1">Belongs to the SWI5/SAE3 family.</text>
</comment>
<dbReference type="InterPro" id="IPR010760">
    <property type="entry name" value="DNA-repair_Swi5"/>
</dbReference>
<gene>
    <name evidence="4" type="ORF">FISHEDRAFT_71552</name>
</gene>
<dbReference type="Gene3D" id="1.20.5.170">
    <property type="match status" value="1"/>
</dbReference>
<evidence type="ECO:0000256" key="2">
    <source>
        <dbReference type="ARBA" id="ARBA00022763"/>
    </source>
</evidence>
<dbReference type="EMBL" id="KN881675">
    <property type="protein sequence ID" value="KIY50503.1"/>
    <property type="molecule type" value="Genomic_DNA"/>
</dbReference>
<evidence type="ECO:0008006" key="6">
    <source>
        <dbReference type="Google" id="ProtNLM"/>
    </source>
</evidence>
<organism evidence="4 5">
    <name type="scientific">Fistulina hepatica ATCC 64428</name>
    <dbReference type="NCBI Taxonomy" id="1128425"/>
    <lineage>
        <taxon>Eukaryota</taxon>
        <taxon>Fungi</taxon>
        <taxon>Dikarya</taxon>
        <taxon>Basidiomycota</taxon>
        <taxon>Agaricomycotina</taxon>
        <taxon>Agaricomycetes</taxon>
        <taxon>Agaricomycetidae</taxon>
        <taxon>Agaricales</taxon>
        <taxon>Fistulinaceae</taxon>
        <taxon>Fistulina</taxon>
    </lineage>
</organism>
<dbReference type="AlphaFoldDB" id="A0A0D7AI32"/>
<keyword evidence="3" id="KW-0234">DNA repair</keyword>
<dbReference type="Pfam" id="PF07061">
    <property type="entry name" value="Swi5"/>
    <property type="match status" value="1"/>
</dbReference>
<sequence>MSGVSPSLAVFAPQKQEARLAALQAEVEKLREELGADEDPDKIIKHHIDLLHRYNEAKDSAQILIGRLAALKNSTIKQIHMDYDLLDAD</sequence>
<evidence type="ECO:0000256" key="1">
    <source>
        <dbReference type="ARBA" id="ARBA00008060"/>
    </source>
</evidence>
<dbReference type="OrthoDB" id="255837at2759"/>
<proteinExistence type="inferred from homology"/>
<dbReference type="GO" id="GO:0000709">
    <property type="term" value="P:meiotic joint molecule formation"/>
    <property type="evidence" value="ECO:0007669"/>
    <property type="project" value="TreeGrafter"/>
</dbReference>